<dbReference type="AlphaFoldDB" id="A0A8H3BBP2"/>
<keyword evidence="1" id="KW-0472">Membrane</keyword>
<sequence length="160" mass="17867">MVFCVLKPGRFCSQAYHNKLPILFTGPFSEVSTGQLHSMMLRYVQCEAPCLIGHQLTLTTLMFRVIRFLFLAAIIPLVLGYELRRPDDEAVMMANAIDEYTANADVSAWDGRMSKCKGEDEHKAQNCTGNPGLPTPSLNSAMANVHGTSPLPHRVWHYAR</sequence>
<gene>
    <name evidence="2" type="ORF">RDB_LOCUS68107</name>
</gene>
<keyword evidence="1" id="KW-0812">Transmembrane</keyword>
<dbReference type="Proteomes" id="UP000663831">
    <property type="component" value="Unassembled WGS sequence"/>
</dbReference>
<protein>
    <submittedName>
        <fullName evidence="2">Uncharacterized protein</fullName>
    </submittedName>
</protein>
<name>A0A8H3BBP2_9AGAM</name>
<evidence type="ECO:0000256" key="1">
    <source>
        <dbReference type="SAM" id="Phobius"/>
    </source>
</evidence>
<organism evidence="2 3">
    <name type="scientific">Rhizoctonia solani</name>
    <dbReference type="NCBI Taxonomy" id="456999"/>
    <lineage>
        <taxon>Eukaryota</taxon>
        <taxon>Fungi</taxon>
        <taxon>Dikarya</taxon>
        <taxon>Basidiomycota</taxon>
        <taxon>Agaricomycotina</taxon>
        <taxon>Agaricomycetes</taxon>
        <taxon>Cantharellales</taxon>
        <taxon>Ceratobasidiaceae</taxon>
        <taxon>Rhizoctonia</taxon>
    </lineage>
</organism>
<comment type="caution">
    <text evidence="2">The sequence shown here is derived from an EMBL/GenBank/DDBJ whole genome shotgun (WGS) entry which is preliminary data.</text>
</comment>
<accession>A0A8H3BBP2</accession>
<evidence type="ECO:0000313" key="3">
    <source>
        <dbReference type="Proteomes" id="UP000663831"/>
    </source>
</evidence>
<feature type="transmembrane region" description="Helical" evidence="1">
    <location>
        <begin position="65"/>
        <end position="83"/>
    </location>
</feature>
<evidence type="ECO:0000313" key="2">
    <source>
        <dbReference type="EMBL" id="CAE6452378.1"/>
    </source>
</evidence>
<dbReference type="EMBL" id="CAJMWV010002039">
    <property type="protein sequence ID" value="CAE6452378.1"/>
    <property type="molecule type" value="Genomic_DNA"/>
</dbReference>
<keyword evidence="1" id="KW-1133">Transmembrane helix</keyword>
<reference evidence="2" key="1">
    <citation type="submission" date="2021-01" db="EMBL/GenBank/DDBJ databases">
        <authorList>
            <person name="Kaushik A."/>
        </authorList>
    </citation>
    <scope>NUCLEOTIDE SEQUENCE</scope>
    <source>
        <strain evidence="2">AG3-1AP</strain>
    </source>
</reference>
<proteinExistence type="predicted"/>